<protein>
    <submittedName>
        <fullName evidence="1">Uncharacterized protein</fullName>
    </submittedName>
</protein>
<reference evidence="1 2" key="1">
    <citation type="submission" date="2020-11" db="EMBL/GenBank/DDBJ databases">
        <authorList>
            <person name="Sun Q."/>
        </authorList>
    </citation>
    <scope>NUCLEOTIDE SEQUENCE [LARGE SCALE GENOMIC DNA]</scope>
    <source>
        <strain evidence="1 2">P8398</strain>
    </source>
</reference>
<keyword evidence="2" id="KW-1185">Reference proteome</keyword>
<dbReference type="RefSeq" id="WP_206090768.1">
    <property type="nucleotide sequence ID" value="NZ_CP065053.1"/>
</dbReference>
<evidence type="ECO:0000313" key="1">
    <source>
        <dbReference type="EMBL" id="QPI51142.1"/>
    </source>
</evidence>
<dbReference type="Proteomes" id="UP000662888">
    <property type="component" value="Chromosome"/>
</dbReference>
<gene>
    <name evidence="1" type="ORF">IV454_06305</name>
</gene>
<sequence length="121" mass="13981">MIAFTADQEKRAMRRDCRAWTELMVEAWYTSDYPNATDYPAAELVSDLRTVYFVCRENDIENVKHISLLGFNVLRANMLNRSNADVSAIVDYFLMYAQGGNVHYAQAWIEIYIEEPAYHGA</sequence>
<accession>A0AA48WGF7</accession>
<organism evidence="1 2">
    <name type="scientific">Massilia antarctica</name>
    <dbReference type="NCBI Taxonomy" id="2765360"/>
    <lineage>
        <taxon>Bacteria</taxon>
        <taxon>Pseudomonadati</taxon>
        <taxon>Pseudomonadota</taxon>
        <taxon>Betaproteobacteria</taxon>
        <taxon>Burkholderiales</taxon>
        <taxon>Oxalobacteraceae</taxon>
        <taxon>Telluria group</taxon>
        <taxon>Massilia</taxon>
    </lineage>
</organism>
<evidence type="ECO:0000313" key="2">
    <source>
        <dbReference type="Proteomes" id="UP000662888"/>
    </source>
</evidence>
<dbReference type="EMBL" id="CP065053">
    <property type="protein sequence ID" value="QPI51142.1"/>
    <property type="molecule type" value="Genomic_DNA"/>
</dbReference>
<name>A0AA48WGF7_9BURK</name>
<proteinExistence type="predicted"/>